<dbReference type="InterPro" id="IPR004332">
    <property type="entry name" value="Transposase_MuDR"/>
</dbReference>
<accession>A0A445CTW3</accession>
<sequence>MKTPPNSEDELEEDYDSEDACPMFREDVRFGELHLEVGMKFGTKWDFREAVRKYTIQEGRIIKLVKNDNIRCRTLCKVKECPWVAYASRDHEDTCWQIKTFNDNDTCPREDKNRAANRNWVCNKFVKKTYASILCVHACAALSRVNKQLEDFCHRWLTMESYRETYDYHIHPILGQPLWEQTDDCNRPHARKIKKKPEKLKIKRRTDAYEKETYTRRGCKKKRVTNAVAAATAAKAVEKKKNDGDDPAPEQQVEQPQDVVDQGDGENNSVVQPTDNALPTTDPGMKRPSKLSPRRRSSPLATSLIGASSGIAKKFANLMKFIPTLGFKLPRKKN</sequence>
<protein>
    <recommendedName>
        <fullName evidence="2">Transposase MuDR plant domain-containing protein</fullName>
    </recommendedName>
</protein>
<evidence type="ECO:0000256" key="1">
    <source>
        <dbReference type="SAM" id="MobiDB-lite"/>
    </source>
</evidence>
<dbReference type="Pfam" id="PF03108">
    <property type="entry name" value="DBD_Tnp_Mut"/>
    <property type="match status" value="1"/>
</dbReference>
<feature type="compositionally biased region" description="Low complexity" evidence="1">
    <location>
        <begin position="249"/>
        <end position="266"/>
    </location>
</feature>
<gene>
    <name evidence="3" type="ORF">Ahy_A06g029659</name>
</gene>
<feature type="compositionally biased region" description="Basic residues" evidence="1">
    <location>
        <begin position="287"/>
        <end position="297"/>
    </location>
</feature>
<organism evidence="3 4">
    <name type="scientific">Arachis hypogaea</name>
    <name type="common">Peanut</name>
    <dbReference type="NCBI Taxonomy" id="3818"/>
    <lineage>
        <taxon>Eukaryota</taxon>
        <taxon>Viridiplantae</taxon>
        <taxon>Streptophyta</taxon>
        <taxon>Embryophyta</taxon>
        <taxon>Tracheophyta</taxon>
        <taxon>Spermatophyta</taxon>
        <taxon>Magnoliopsida</taxon>
        <taxon>eudicotyledons</taxon>
        <taxon>Gunneridae</taxon>
        <taxon>Pentapetalae</taxon>
        <taxon>rosids</taxon>
        <taxon>fabids</taxon>
        <taxon>Fabales</taxon>
        <taxon>Fabaceae</taxon>
        <taxon>Papilionoideae</taxon>
        <taxon>50 kb inversion clade</taxon>
        <taxon>dalbergioids sensu lato</taxon>
        <taxon>Dalbergieae</taxon>
        <taxon>Pterocarpus clade</taxon>
        <taxon>Arachis</taxon>
    </lineage>
</organism>
<feature type="domain" description="Transposase MuDR plant" evidence="2">
    <location>
        <begin position="34"/>
        <end position="98"/>
    </location>
</feature>
<dbReference type="Proteomes" id="UP000289738">
    <property type="component" value="Chromosome A06"/>
</dbReference>
<dbReference type="EMBL" id="SDMP01000006">
    <property type="protein sequence ID" value="RYR54390.1"/>
    <property type="molecule type" value="Genomic_DNA"/>
</dbReference>
<dbReference type="PANTHER" id="PTHR31973:SF187">
    <property type="entry name" value="MUTATOR TRANSPOSASE MUDRA PROTEIN"/>
    <property type="match status" value="1"/>
</dbReference>
<evidence type="ECO:0000313" key="3">
    <source>
        <dbReference type="EMBL" id="RYR54390.1"/>
    </source>
</evidence>
<proteinExistence type="predicted"/>
<dbReference type="AlphaFoldDB" id="A0A445CTW3"/>
<name>A0A445CTW3_ARAHY</name>
<dbReference type="PANTHER" id="PTHR31973">
    <property type="entry name" value="POLYPROTEIN, PUTATIVE-RELATED"/>
    <property type="match status" value="1"/>
</dbReference>
<comment type="caution">
    <text evidence="3">The sequence shown here is derived from an EMBL/GenBank/DDBJ whole genome shotgun (WGS) entry which is preliminary data.</text>
</comment>
<feature type="compositionally biased region" description="Polar residues" evidence="1">
    <location>
        <begin position="267"/>
        <end position="279"/>
    </location>
</feature>
<evidence type="ECO:0000313" key="4">
    <source>
        <dbReference type="Proteomes" id="UP000289738"/>
    </source>
</evidence>
<feature type="region of interest" description="Disordered" evidence="1">
    <location>
        <begin position="235"/>
        <end position="302"/>
    </location>
</feature>
<keyword evidence="4" id="KW-1185">Reference proteome</keyword>
<evidence type="ECO:0000259" key="2">
    <source>
        <dbReference type="Pfam" id="PF03108"/>
    </source>
</evidence>
<reference evidence="3 4" key="1">
    <citation type="submission" date="2019-01" db="EMBL/GenBank/DDBJ databases">
        <title>Sequencing of cultivated peanut Arachis hypogaea provides insights into genome evolution and oil improvement.</title>
        <authorList>
            <person name="Chen X."/>
        </authorList>
    </citation>
    <scope>NUCLEOTIDE SEQUENCE [LARGE SCALE GENOMIC DNA]</scope>
    <source>
        <strain evidence="4">cv. Fuhuasheng</strain>
        <tissue evidence="3">Leaves</tissue>
    </source>
</reference>